<name>A0A931YDA4_9BACT</name>
<comment type="caution">
    <text evidence="8">The sequence shown here is derived from an EMBL/GenBank/DDBJ whole genome shotgun (WGS) entry which is preliminary data.</text>
</comment>
<dbReference type="SUPFAM" id="SSF52540">
    <property type="entry name" value="P-loop containing nucleoside triphosphate hydrolases"/>
    <property type="match status" value="1"/>
</dbReference>
<feature type="binding site" evidence="5">
    <location>
        <begin position="13"/>
        <end position="18"/>
    </location>
    <ligand>
        <name>ATP</name>
        <dbReference type="ChEBI" id="CHEBI:30616"/>
    </ligand>
</feature>
<dbReference type="Proteomes" id="UP000709672">
    <property type="component" value="Unassembled WGS sequence"/>
</dbReference>
<dbReference type="GO" id="GO:0004017">
    <property type="term" value="F:AMP kinase activity"/>
    <property type="evidence" value="ECO:0007669"/>
    <property type="project" value="UniProtKB-UniRule"/>
</dbReference>
<evidence type="ECO:0000313" key="8">
    <source>
        <dbReference type="EMBL" id="MBI2465742.1"/>
    </source>
</evidence>
<feature type="binding site" evidence="5">
    <location>
        <position position="40"/>
    </location>
    <ligand>
        <name>AMP</name>
        <dbReference type="ChEBI" id="CHEBI:456215"/>
    </ligand>
</feature>
<dbReference type="PRINTS" id="PR00094">
    <property type="entry name" value="ADENYLTKNASE"/>
</dbReference>
<keyword evidence="4 5" id="KW-0418">Kinase</keyword>
<comment type="caution">
    <text evidence="5">Lacks conserved residue(s) required for the propagation of feature annotation.</text>
</comment>
<keyword evidence="2 5" id="KW-0545">Nucleotide biosynthesis</keyword>
<dbReference type="InterPro" id="IPR000850">
    <property type="entry name" value="Adenylat/UMP-CMP_kin"/>
</dbReference>
<proteinExistence type="inferred from homology"/>
<comment type="similarity">
    <text evidence="5 6">Belongs to the adenylate kinase family.</text>
</comment>
<reference evidence="8" key="1">
    <citation type="submission" date="2020-07" db="EMBL/GenBank/DDBJ databases">
        <title>Huge and variable diversity of episymbiotic CPR bacteria and DPANN archaea in groundwater ecosystems.</title>
        <authorList>
            <person name="He C.Y."/>
            <person name="Keren R."/>
            <person name="Whittaker M."/>
            <person name="Farag I.F."/>
            <person name="Doudna J."/>
            <person name="Cate J.H.D."/>
            <person name="Banfield J.F."/>
        </authorList>
    </citation>
    <scope>NUCLEOTIDE SEQUENCE</scope>
    <source>
        <strain evidence="8">NC_groundwater_418_Ag_B-0.1um_45_10</strain>
    </source>
</reference>
<dbReference type="EC" id="2.7.4.3" evidence="5 7"/>
<comment type="domain">
    <text evidence="5">Consists of three domains, a large central CORE domain and two small peripheral domains, NMPbind and LID, which undergo movements during catalysis. The LID domain closes over the site of phosphoryl transfer upon ATP binding. Assembling and dissambling the active center during each catalytic cycle provides an effective means to prevent ATP hydrolysis.</text>
</comment>
<dbReference type="EMBL" id="JACPHQ010000009">
    <property type="protein sequence ID" value="MBI2465742.1"/>
    <property type="molecule type" value="Genomic_DNA"/>
</dbReference>
<evidence type="ECO:0000256" key="6">
    <source>
        <dbReference type="RuleBase" id="RU003330"/>
    </source>
</evidence>
<feature type="binding site" evidence="5">
    <location>
        <position position="35"/>
    </location>
    <ligand>
        <name>AMP</name>
        <dbReference type="ChEBI" id="CHEBI:456215"/>
    </ligand>
</feature>
<evidence type="ECO:0000313" key="9">
    <source>
        <dbReference type="Proteomes" id="UP000709672"/>
    </source>
</evidence>
<sequence>MSPQTIIILGRSGSGKGTQAELLKKLIEPCLYVYTGDLFRELAQTETAAGRKVKEIVEGGSLPDEWLAAFLWQKKLIDSLKSGRENLIIDGSPRRLDEAREMDEVLLWLGRADIKVVLVDITEDEAATRLLKRGRKDDSEQAIRSRLEWFNTQALPAIEYYEKSGRLIKVDGIGSIEEIHTRIKQALNLK</sequence>
<evidence type="ECO:0000256" key="3">
    <source>
        <dbReference type="ARBA" id="ARBA00022741"/>
    </source>
</evidence>
<comment type="catalytic activity">
    <reaction evidence="5 7">
        <text>AMP + ATP = 2 ADP</text>
        <dbReference type="Rhea" id="RHEA:12973"/>
        <dbReference type="ChEBI" id="CHEBI:30616"/>
        <dbReference type="ChEBI" id="CHEBI:456215"/>
        <dbReference type="ChEBI" id="CHEBI:456216"/>
        <dbReference type="EC" id="2.7.4.3"/>
    </reaction>
</comment>
<feature type="binding site" evidence="5">
    <location>
        <position position="133"/>
    </location>
    <ligand>
        <name>ATP</name>
        <dbReference type="ChEBI" id="CHEBI:30616"/>
    </ligand>
</feature>
<comment type="subunit">
    <text evidence="5 7">Monomer.</text>
</comment>
<feature type="binding site" evidence="5">
    <location>
        <position position="174"/>
    </location>
    <ligand>
        <name>ATP</name>
        <dbReference type="ChEBI" id="CHEBI:30616"/>
    </ligand>
</feature>
<evidence type="ECO:0000256" key="4">
    <source>
        <dbReference type="ARBA" id="ARBA00022777"/>
    </source>
</evidence>
<dbReference type="HAMAP" id="MF_00235">
    <property type="entry name" value="Adenylate_kinase_Adk"/>
    <property type="match status" value="1"/>
</dbReference>
<gene>
    <name evidence="5" type="primary">adk</name>
    <name evidence="8" type="ORF">HYV66_00740</name>
</gene>
<dbReference type="GO" id="GO:0044209">
    <property type="term" value="P:AMP salvage"/>
    <property type="evidence" value="ECO:0007669"/>
    <property type="project" value="UniProtKB-UniRule"/>
</dbReference>
<keyword evidence="5 7" id="KW-0067">ATP-binding</keyword>
<comment type="subcellular location">
    <subcellularLocation>
        <location evidence="5 7">Cytoplasm</location>
    </subcellularLocation>
</comment>
<dbReference type="CDD" id="cd01428">
    <property type="entry name" value="ADK"/>
    <property type="match status" value="1"/>
</dbReference>
<feature type="binding site" evidence="5">
    <location>
        <position position="146"/>
    </location>
    <ligand>
        <name>AMP</name>
        <dbReference type="ChEBI" id="CHEBI:456215"/>
    </ligand>
</feature>
<evidence type="ECO:0000256" key="2">
    <source>
        <dbReference type="ARBA" id="ARBA00022727"/>
    </source>
</evidence>
<dbReference type="Pfam" id="PF00406">
    <property type="entry name" value="ADK"/>
    <property type="match status" value="1"/>
</dbReference>
<organism evidence="8 9">
    <name type="scientific">Candidatus Sungiibacteriota bacterium</name>
    <dbReference type="NCBI Taxonomy" id="2750080"/>
    <lineage>
        <taxon>Bacteria</taxon>
        <taxon>Candidatus Sungiibacteriota</taxon>
    </lineage>
</organism>
<dbReference type="PANTHER" id="PTHR23359">
    <property type="entry name" value="NUCLEOTIDE KINASE"/>
    <property type="match status" value="1"/>
</dbReference>
<feature type="binding site" evidence="5">
    <location>
        <position position="135"/>
    </location>
    <ligand>
        <name>AMP</name>
        <dbReference type="ChEBI" id="CHEBI:456215"/>
    </ligand>
</feature>
<evidence type="ECO:0000256" key="1">
    <source>
        <dbReference type="ARBA" id="ARBA00022679"/>
    </source>
</evidence>
<dbReference type="AlphaFoldDB" id="A0A931YDA4"/>
<keyword evidence="5" id="KW-0963">Cytoplasm</keyword>
<accession>A0A931YDA4</accession>
<evidence type="ECO:0000256" key="7">
    <source>
        <dbReference type="RuleBase" id="RU003331"/>
    </source>
</evidence>
<comment type="pathway">
    <text evidence="5">Purine metabolism; AMP biosynthesis via salvage pathway; AMP from ADP: step 1/1.</text>
</comment>
<evidence type="ECO:0000256" key="5">
    <source>
        <dbReference type="HAMAP-Rule" id="MF_00235"/>
    </source>
</evidence>
<keyword evidence="1 5" id="KW-0808">Transferase</keyword>
<keyword evidence="3 5" id="KW-0547">Nucleotide-binding</keyword>
<feature type="region of interest" description="NMP" evidence="5">
    <location>
        <begin position="34"/>
        <end position="63"/>
    </location>
</feature>
<dbReference type="InterPro" id="IPR027417">
    <property type="entry name" value="P-loop_NTPase"/>
</dbReference>
<comment type="function">
    <text evidence="5">Catalyzes the reversible transfer of the terminal phosphate group between ATP and AMP. Plays an important role in cellular energy homeostasis and in adenine nucleotide metabolism.</text>
</comment>
<dbReference type="Gene3D" id="3.40.50.300">
    <property type="entry name" value="P-loop containing nucleotide triphosphate hydrolases"/>
    <property type="match status" value="1"/>
</dbReference>
<protein>
    <recommendedName>
        <fullName evidence="5 7">Adenylate kinase</fullName>
        <shortName evidence="5">AK</shortName>
        <ecNumber evidence="5 7">2.7.4.3</ecNumber>
    </recommendedName>
    <alternativeName>
        <fullName evidence="5">ATP-AMP transphosphorylase</fullName>
    </alternativeName>
    <alternativeName>
        <fullName evidence="5">ATP:AMP phosphotransferase</fullName>
    </alternativeName>
    <alternativeName>
        <fullName evidence="5">Adenylate monophosphate kinase</fullName>
    </alternativeName>
</protein>
<dbReference type="GO" id="GO:0005524">
    <property type="term" value="F:ATP binding"/>
    <property type="evidence" value="ECO:0007669"/>
    <property type="project" value="UniProtKB-UniRule"/>
</dbReference>
<dbReference type="GO" id="GO:0005737">
    <property type="term" value="C:cytoplasm"/>
    <property type="evidence" value="ECO:0007669"/>
    <property type="project" value="UniProtKB-SubCell"/>
</dbReference>